<organism evidence="2">
    <name type="scientific">Eucalyptus grandis</name>
    <name type="common">Flooded gum</name>
    <dbReference type="NCBI Taxonomy" id="71139"/>
    <lineage>
        <taxon>Eukaryota</taxon>
        <taxon>Viridiplantae</taxon>
        <taxon>Streptophyta</taxon>
        <taxon>Embryophyta</taxon>
        <taxon>Tracheophyta</taxon>
        <taxon>Spermatophyta</taxon>
        <taxon>Magnoliopsida</taxon>
        <taxon>eudicotyledons</taxon>
        <taxon>Gunneridae</taxon>
        <taxon>Pentapetalae</taxon>
        <taxon>rosids</taxon>
        <taxon>malvids</taxon>
        <taxon>Myrtales</taxon>
        <taxon>Myrtaceae</taxon>
        <taxon>Myrtoideae</taxon>
        <taxon>Eucalypteae</taxon>
        <taxon>Eucalyptus</taxon>
    </lineage>
</organism>
<sequence>MRKAFLLACALLISFALLFLPSTEARVLLQKGPLDPTGPACGRQPGGRYRPCTVKPPPPTCGRYVRQCHPPVIPRGP</sequence>
<dbReference type="AlphaFoldDB" id="A0A059ARK7"/>
<dbReference type="InParanoid" id="A0A059ARK7"/>
<accession>A0A059ARK7</accession>
<name>A0A059ARK7_EUCGR</name>
<dbReference type="Gramene" id="KCW56399">
    <property type="protein sequence ID" value="KCW56399"/>
    <property type="gene ID" value="EUGRSUZ_I02127"/>
</dbReference>
<dbReference type="EMBL" id="KK198761">
    <property type="protein sequence ID" value="KCW56399.1"/>
    <property type="molecule type" value="Genomic_DNA"/>
</dbReference>
<feature type="chain" id="PRO_5001567547" evidence="1">
    <location>
        <begin position="26"/>
        <end position="77"/>
    </location>
</feature>
<proteinExistence type="predicted"/>
<reference evidence="2" key="1">
    <citation type="submission" date="2013-07" db="EMBL/GenBank/DDBJ databases">
        <title>The genome of Eucalyptus grandis.</title>
        <authorList>
            <person name="Schmutz J."/>
            <person name="Hayes R."/>
            <person name="Myburg A."/>
            <person name="Tuskan G."/>
            <person name="Grattapaglia D."/>
            <person name="Rokhsar D.S."/>
        </authorList>
    </citation>
    <scope>NUCLEOTIDE SEQUENCE</scope>
    <source>
        <tissue evidence="2">Leaf extractions</tissue>
    </source>
</reference>
<keyword evidence="1" id="KW-0732">Signal</keyword>
<gene>
    <name evidence="2" type="ORF">EUGRSUZ_I02127</name>
</gene>
<evidence type="ECO:0000256" key="1">
    <source>
        <dbReference type="SAM" id="SignalP"/>
    </source>
</evidence>
<feature type="signal peptide" evidence="1">
    <location>
        <begin position="1"/>
        <end position="25"/>
    </location>
</feature>
<protein>
    <submittedName>
        <fullName evidence="2">Uncharacterized protein</fullName>
    </submittedName>
</protein>
<evidence type="ECO:0000313" key="2">
    <source>
        <dbReference type="EMBL" id="KCW56399.1"/>
    </source>
</evidence>